<dbReference type="KEGG" id="dvv:114331037"/>
<feature type="binding site" evidence="5">
    <location>
        <position position="138"/>
    </location>
    <ligand>
        <name>substrate</name>
    </ligand>
</feature>
<dbReference type="InterPro" id="IPR001714">
    <property type="entry name" value="Pept_M24_MAP"/>
</dbReference>
<organism evidence="10">
    <name type="scientific">Diabrotica virgifera virgifera</name>
    <name type="common">western corn rootworm</name>
    <dbReference type="NCBI Taxonomy" id="50390"/>
    <lineage>
        <taxon>Eukaryota</taxon>
        <taxon>Metazoa</taxon>
        <taxon>Ecdysozoa</taxon>
        <taxon>Arthropoda</taxon>
        <taxon>Hexapoda</taxon>
        <taxon>Insecta</taxon>
        <taxon>Pterygota</taxon>
        <taxon>Neoptera</taxon>
        <taxon>Endopterygota</taxon>
        <taxon>Coleoptera</taxon>
        <taxon>Polyphaga</taxon>
        <taxon>Cucujiformia</taxon>
        <taxon>Chrysomeloidea</taxon>
        <taxon>Chrysomelidae</taxon>
        <taxon>Galerucinae</taxon>
        <taxon>Diabroticina</taxon>
        <taxon>Diabroticites</taxon>
        <taxon>Diabrotica</taxon>
    </lineage>
</organism>
<dbReference type="RefSeq" id="XP_028136301.1">
    <property type="nucleotide sequence ID" value="XM_028280500.1"/>
</dbReference>
<dbReference type="SUPFAM" id="SSF55920">
    <property type="entry name" value="Creatinase/aminopeptidase"/>
    <property type="match status" value="1"/>
</dbReference>
<dbReference type="EC" id="3.4.11.18" evidence="6"/>
<accession>A0A6P7FJZ3</accession>
<protein>
    <recommendedName>
        <fullName evidence="6">Methionine aminopeptidase</fullName>
        <ecNumber evidence="6">3.4.11.18</ecNumber>
    </recommendedName>
</protein>
<evidence type="ECO:0000259" key="7">
    <source>
        <dbReference type="Pfam" id="PF00557"/>
    </source>
</evidence>
<dbReference type="GO" id="GO:0046872">
    <property type="term" value="F:metal ion binding"/>
    <property type="evidence" value="ECO:0007669"/>
    <property type="project" value="UniProtKB-UniRule"/>
</dbReference>
<feature type="binding site" evidence="5">
    <location>
        <position position="292"/>
    </location>
    <ligand>
        <name>a divalent metal cation</name>
        <dbReference type="ChEBI" id="CHEBI:60240"/>
        <label>2</label>
        <note>catalytic</note>
    </ligand>
</feature>
<proteinExistence type="inferred from homology"/>
<evidence type="ECO:0000313" key="8">
    <source>
        <dbReference type="EnsemblMetazoa" id="XP_028136301.1"/>
    </source>
</evidence>
<evidence type="ECO:0000256" key="6">
    <source>
        <dbReference type="RuleBase" id="RU003653"/>
    </source>
</evidence>
<feature type="domain" description="Peptidase M24" evidence="7">
    <location>
        <begin position="73"/>
        <end position="299"/>
    </location>
</feature>
<dbReference type="GO" id="GO:0070006">
    <property type="term" value="F:metalloaminopeptidase activity"/>
    <property type="evidence" value="ECO:0007669"/>
    <property type="project" value="UniProtKB-UniRule"/>
</dbReference>
<feature type="binding site" evidence="5">
    <location>
        <position position="155"/>
    </location>
    <ligand>
        <name>a divalent metal cation</name>
        <dbReference type="ChEBI" id="CHEBI:60240"/>
        <label>1</label>
    </ligand>
</feature>
<feature type="binding site" evidence="5">
    <location>
        <position position="166"/>
    </location>
    <ligand>
        <name>a divalent metal cation</name>
        <dbReference type="ChEBI" id="CHEBI:60240"/>
        <label>1</label>
    </ligand>
</feature>
<evidence type="ECO:0000313" key="10">
    <source>
        <dbReference type="RefSeq" id="XP_028136301.1"/>
    </source>
</evidence>
<keyword evidence="4 5" id="KW-0378">Hydrolase</keyword>
<keyword evidence="9" id="KW-1185">Reference proteome</keyword>
<dbReference type="EnsemblMetazoa" id="XM_028280500.2">
    <property type="protein sequence ID" value="XP_028136301.1"/>
    <property type="gene ID" value="LOC114331037"/>
</dbReference>
<dbReference type="NCBIfam" id="TIGR00500">
    <property type="entry name" value="met_pdase_I"/>
    <property type="match status" value="1"/>
</dbReference>
<dbReference type="AlphaFoldDB" id="A0A6P7FJZ3"/>
<keyword evidence="3 5" id="KW-0479">Metal-binding</keyword>
<dbReference type="GeneID" id="114331037"/>
<dbReference type="CDD" id="cd01086">
    <property type="entry name" value="MetAP1"/>
    <property type="match status" value="1"/>
</dbReference>
<feature type="binding site" evidence="5">
    <location>
        <position position="229"/>
    </location>
    <ligand>
        <name>a divalent metal cation</name>
        <dbReference type="ChEBI" id="CHEBI:60240"/>
        <label>2</label>
        <note>catalytic</note>
    </ligand>
</feature>
<dbReference type="PANTHER" id="PTHR43330">
    <property type="entry name" value="METHIONINE AMINOPEPTIDASE"/>
    <property type="match status" value="1"/>
</dbReference>
<reference evidence="10" key="1">
    <citation type="submission" date="2025-04" db="UniProtKB">
        <authorList>
            <consortium name="RefSeq"/>
        </authorList>
    </citation>
    <scope>IDENTIFICATION</scope>
    <source>
        <tissue evidence="10">Whole insect</tissue>
    </source>
</reference>
<dbReference type="InterPro" id="IPR036005">
    <property type="entry name" value="Creatinase/aminopeptidase-like"/>
</dbReference>
<comment type="catalytic activity">
    <reaction evidence="5 6">
        <text>Release of N-terminal amino acids, preferentially methionine, from peptides and arylamides.</text>
        <dbReference type="EC" id="3.4.11.18"/>
    </reaction>
</comment>
<keyword evidence="2 5" id="KW-0645">Protease</keyword>
<evidence type="ECO:0000256" key="2">
    <source>
        <dbReference type="ARBA" id="ARBA00022670"/>
    </source>
</evidence>
<evidence type="ECO:0000256" key="5">
    <source>
        <dbReference type="HAMAP-Rule" id="MF_03174"/>
    </source>
</evidence>
<keyword evidence="1 5" id="KW-0031">Aminopeptidase</keyword>
<dbReference type="HAMAP" id="MF_01974">
    <property type="entry name" value="MetAP_1"/>
    <property type="match status" value="1"/>
</dbReference>
<dbReference type="InterPro" id="IPR002467">
    <property type="entry name" value="Pept_M24A_MAP1"/>
</dbReference>
<gene>
    <name evidence="10" type="primary">LOC114331037</name>
</gene>
<dbReference type="OrthoDB" id="3209743at2759"/>
<name>A0A6P7FJZ3_DIAVI</name>
<comment type="function">
    <text evidence="6">Cotranslationally removes the N-terminal methionine from nascent proteins. The N-terminal methionine is often cleaved when the second residue in the primary sequence is small and uncharged (Met-Ala-, Cys, Gly, Pro, Ser, Thr, or Val).</text>
</comment>
<dbReference type="GO" id="GO:0004239">
    <property type="term" value="F:initiator methionyl aminopeptidase activity"/>
    <property type="evidence" value="ECO:0007669"/>
    <property type="project" value="UniProtKB-UniRule"/>
</dbReference>
<dbReference type="PANTHER" id="PTHR43330:SF8">
    <property type="entry name" value="METHIONINE AMINOPEPTIDASE 1D, MITOCHONDRIAL"/>
    <property type="match status" value="1"/>
</dbReference>
<dbReference type="Pfam" id="PF00557">
    <property type="entry name" value="Peptidase_M24"/>
    <property type="match status" value="1"/>
</dbReference>
<dbReference type="GO" id="GO:0006508">
    <property type="term" value="P:proteolysis"/>
    <property type="evidence" value="ECO:0007669"/>
    <property type="project" value="UniProtKB-KW"/>
</dbReference>
<evidence type="ECO:0000256" key="4">
    <source>
        <dbReference type="ARBA" id="ARBA00022801"/>
    </source>
</evidence>
<feature type="binding site" evidence="5">
    <location>
        <position position="261"/>
    </location>
    <ligand>
        <name>a divalent metal cation</name>
        <dbReference type="ChEBI" id="CHEBI:60240"/>
        <label>2</label>
        <note>catalytic</note>
    </ligand>
</feature>
<sequence>MNSSKIYSVFTYRNLFWKRKKSYFGKYNVVSPGNVSPMLTVPEEIEKPSYSSSGKPGPSPDFAEIKNVHQIHKMMDSCKLAADILKKVENIIKVGIKTDEIDIFVFNSCLANNAYPSPLNYNNFPKSVCTSINNVACHGIPDDRPLEDGDIINVDITVYYNGYHGDCSKTFLVGNVDDEGKQLVEATKVCLNEAISICKPGTYFRDIGFCIQEKAEKLGFQIIPSFIGHGIGSYFHGPPDIYHMKNNYPGRMESGMTFTIEPILTQGDQYIVILDDNWTAITEDNARTAQFEHTVAITDTGVEILTK</sequence>
<dbReference type="PRINTS" id="PR00599">
    <property type="entry name" value="MAPEPTIDASE"/>
</dbReference>
<feature type="binding site" evidence="5">
    <location>
        <position position="166"/>
    </location>
    <ligand>
        <name>a divalent metal cation</name>
        <dbReference type="ChEBI" id="CHEBI:60240"/>
        <label>2</label>
        <note>catalytic</note>
    </ligand>
</feature>
<reference evidence="8" key="2">
    <citation type="submission" date="2025-05" db="UniProtKB">
        <authorList>
            <consortium name="EnsemblMetazoa"/>
        </authorList>
    </citation>
    <scope>IDENTIFICATION</scope>
</reference>
<feature type="binding site" evidence="5">
    <location>
        <position position="236"/>
    </location>
    <ligand>
        <name>substrate</name>
    </ligand>
</feature>
<evidence type="ECO:0000256" key="3">
    <source>
        <dbReference type="ARBA" id="ARBA00022723"/>
    </source>
</evidence>
<dbReference type="InterPro" id="IPR000994">
    <property type="entry name" value="Pept_M24"/>
</dbReference>
<dbReference type="Gene3D" id="3.90.230.10">
    <property type="entry name" value="Creatinase/methionine aminopeptidase superfamily"/>
    <property type="match status" value="1"/>
</dbReference>
<dbReference type="FunCoup" id="A0A6P7FJZ3">
    <property type="interactions" value="152"/>
</dbReference>
<dbReference type="InParanoid" id="A0A6P7FJZ3"/>
<dbReference type="Proteomes" id="UP001652700">
    <property type="component" value="Unplaced"/>
</dbReference>
<evidence type="ECO:0000256" key="1">
    <source>
        <dbReference type="ARBA" id="ARBA00022438"/>
    </source>
</evidence>
<comment type="similarity">
    <text evidence="5">Belongs to the peptidase M24A family. Methionine aminopeptidase type 1 subfamily.</text>
</comment>
<feature type="binding site" evidence="5">
    <location>
        <position position="292"/>
    </location>
    <ligand>
        <name>a divalent metal cation</name>
        <dbReference type="ChEBI" id="CHEBI:60240"/>
        <label>1</label>
    </ligand>
</feature>
<evidence type="ECO:0000313" key="9">
    <source>
        <dbReference type="Proteomes" id="UP001652700"/>
    </source>
</evidence>
<comment type="cofactor">
    <cofactor evidence="5">
        <name>Co(2+)</name>
        <dbReference type="ChEBI" id="CHEBI:48828"/>
    </cofactor>
    <cofactor evidence="5">
        <name>Zn(2+)</name>
        <dbReference type="ChEBI" id="CHEBI:29105"/>
    </cofactor>
    <cofactor evidence="5">
        <name>Mn(2+)</name>
        <dbReference type="ChEBI" id="CHEBI:29035"/>
    </cofactor>
    <cofactor evidence="5">
        <name>Fe(2+)</name>
        <dbReference type="ChEBI" id="CHEBI:29033"/>
    </cofactor>
    <text evidence="5">Binds 2 divalent metal cations per subunit. Has a high-affinity and a low affinity metal-binding site. The true nature of the physiological cofactor is under debate. The enzyme is active with cobalt, zinc, manganese or divalent iron ions. Most likely, methionine aminopeptidases function as mononuclear Fe(2+)-metalloproteases under physiological conditions, and the catalytically relevant metal-binding site has been assigned to the histidine-containing high-affinity site.</text>
</comment>